<keyword evidence="2" id="KW-1185">Reference proteome</keyword>
<dbReference type="AlphaFoldDB" id="A0A4D9DZH5"/>
<evidence type="ECO:0000313" key="1">
    <source>
        <dbReference type="EMBL" id="TFK01498.1"/>
    </source>
</evidence>
<reference evidence="1 2" key="1">
    <citation type="submission" date="2019-04" db="EMBL/GenBank/DDBJ databases">
        <title>Draft genome of the big-headed turtle Platysternon megacephalum.</title>
        <authorList>
            <person name="Gong S."/>
        </authorList>
    </citation>
    <scope>NUCLEOTIDE SEQUENCE [LARGE SCALE GENOMIC DNA]</scope>
    <source>
        <strain evidence="1">DO16091913</strain>
        <tissue evidence="1">Muscle</tissue>
    </source>
</reference>
<gene>
    <name evidence="1" type="ORF">DR999_PMT16295</name>
</gene>
<protein>
    <submittedName>
        <fullName evidence="1">Suppression of tumorigenicity 5 protein</fullName>
    </submittedName>
</protein>
<sequence>MRKITFGLIQKIIQVLHCKSFKRGATKHYKNVSMPAYKSSLASVILEKSICTCETIPLATWIQLILYVNQVSTPPRFKRCLEFGLTLISYIISLLKSTTLSDAN</sequence>
<name>A0A4D9DZH5_9SAUR</name>
<organism evidence="1 2">
    <name type="scientific">Platysternon megacephalum</name>
    <name type="common">big-headed turtle</name>
    <dbReference type="NCBI Taxonomy" id="55544"/>
    <lineage>
        <taxon>Eukaryota</taxon>
        <taxon>Metazoa</taxon>
        <taxon>Chordata</taxon>
        <taxon>Craniata</taxon>
        <taxon>Vertebrata</taxon>
        <taxon>Euteleostomi</taxon>
        <taxon>Archelosauria</taxon>
        <taxon>Testudinata</taxon>
        <taxon>Testudines</taxon>
        <taxon>Cryptodira</taxon>
        <taxon>Durocryptodira</taxon>
        <taxon>Testudinoidea</taxon>
        <taxon>Platysternidae</taxon>
        <taxon>Platysternon</taxon>
    </lineage>
</organism>
<proteinExistence type="predicted"/>
<comment type="caution">
    <text evidence="1">The sequence shown here is derived from an EMBL/GenBank/DDBJ whole genome shotgun (WGS) entry which is preliminary data.</text>
</comment>
<reference evidence="1 2" key="2">
    <citation type="submission" date="2019-04" db="EMBL/GenBank/DDBJ databases">
        <title>The genome sequence of big-headed turtle.</title>
        <authorList>
            <person name="Gong S."/>
        </authorList>
    </citation>
    <scope>NUCLEOTIDE SEQUENCE [LARGE SCALE GENOMIC DNA]</scope>
    <source>
        <strain evidence="1">DO16091913</strain>
        <tissue evidence="1">Muscle</tissue>
    </source>
</reference>
<evidence type="ECO:0000313" key="2">
    <source>
        <dbReference type="Proteomes" id="UP000297703"/>
    </source>
</evidence>
<accession>A0A4D9DZH5</accession>
<dbReference type="EMBL" id="QXTE01000227">
    <property type="protein sequence ID" value="TFK01498.1"/>
    <property type="molecule type" value="Genomic_DNA"/>
</dbReference>
<dbReference type="Proteomes" id="UP000297703">
    <property type="component" value="Unassembled WGS sequence"/>
</dbReference>